<keyword evidence="11 14" id="KW-1133">Transmembrane helix</keyword>
<evidence type="ECO:0000256" key="5">
    <source>
        <dbReference type="ARBA" id="ARBA00022553"/>
    </source>
</evidence>
<keyword evidence="4" id="KW-1003">Cell membrane</keyword>
<dbReference type="GO" id="GO:0005524">
    <property type="term" value="F:ATP binding"/>
    <property type="evidence" value="ECO:0007669"/>
    <property type="project" value="UniProtKB-KW"/>
</dbReference>
<keyword evidence="6" id="KW-0808">Transferase</keyword>
<dbReference type="InterPro" id="IPR003594">
    <property type="entry name" value="HATPase_dom"/>
</dbReference>
<dbReference type="Pfam" id="PF00512">
    <property type="entry name" value="HisKA"/>
    <property type="match status" value="1"/>
</dbReference>
<keyword evidence="10" id="KW-0067">ATP-binding</keyword>
<dbReference type="Gene3D" id="1.10.287.130">
    <property type="match status" value="1"/>
</dbReference>
<dbReference type="SUPFAM" id="SSF47384">
    <property type="entry name" value="Homodimeric domain of signal transducing histidine kinase"/>
    <property type="match status" value="1"/>
</dbReference>
<keyword evidence="18" id="KW-1185">Reference proteome</keyword>
<dbReference type="Gene3D" id="6.10.340.10">
    <property type="match status" value="1"/>
</dbReference>
<evidence type="ECO:0000256" key="10">
    <source>
        <dbReference type="ARBA" id="ARBA00022840"/>
    </source>
</evidence>
<gene>
    <name evidence="17" type="ordered locus">Desdi_1369</name>
</gene>
<dbReference type="EMBL" id="CP003344">
    <property type="protein sequence ID" value="AGA68875.1"/>
    <property type="molecule type" value="Genomic_DNA"/>
</dbReference>
<keyword evidence="7 14" id="KW-0812">Transmembrane</keyword>
<keyword evidence="12" id="KW-0902">Two-component regulatory system</keyword>
<evidence type="ECO:0000259" key="16">
    <source>
        <dbReference type="PROSITE" id="PS50885"/>
    </source>
</evidence>
<keyword evidence="9 17" id="KW-0418">Kinase</keyword>
<dbReference type="GO" id="GO:0000155">
    <property type="term" value="F:phosphorelay sensor kinase activity"/>
    <property type="evidence" value="ECO:0007669"/>
    <property type="project" value="InterPro"/>
</dbReference>
<dbReference type="InterPro" id="IPR036097">
    <property type="entry name" value="HisK_dim/P_sf"/>
</dbReference>
<dbReference type="Pfam" id="PF02518">
    <property type="entry name" value="HATPase_c"/>
    <property type="match status" value="1"/>
</dbReference>
<dbReference type="InterPro" id="IPR005467">
    <property type="entry name" value="His_kinase_dom"/>
</dbReference>
<evidence type="ECO:0000256" key="8">
    <source>
        <dbReference type="ARBA" id="ARBA00022741"/>
    </source>
</evidence>
<evidence type="ECO:0000313" key="18">
    <source>
        <dbReference type="Proteomes" id="UP000010797"/>
    </source>
</evidence>
<evidence type="ECO:0000256" key="12">
    <source>
        <dbReference type="ARBA" id="ARBA00023012"/>
    </source>
</evidence>
<dbReference type="Gene3D" id="3.30.565.10">
    <property type="entry name" value="Histidine kinase-like ATPase, C-terminal domain"/>
    <property type="match status" value="1"/>
</dbReference>
<comment type="subcellular location">
    <subcellularLocation>
        <location evidence="2">Cell membrane</location>
        <topology evidence="2">Multi-pass membrane protein</topology>
    </subcellularLocation>
</comment>
<evidence type="ECO:0000256" key="3">
    <source>
        <dbReference type="ARBA" id="ARBA00012438"/>
    </source>
</evidence>
<keyword evidence="13 14" id="KW-0472">Membrane</keyword>
<evidence type="ECO:0000256" key="11">
    <source>
        <dbReference type="ARBA" id="ARBA00022989"/>
    </source>
</evidence>
<dbReference type="RefSeq" id="WP_015261871.1">
    <property type="nucleotide sequence ID" value="NC_019903.1"/>
</dbReference>
<name>L0F768_DESDL</name>
<dbReference type="Proteomes" id="UP000010797">
    <property type="component" value="Chromosome"/>
</dbReference>
<dbReference type="SMART" id="SM00387">
    <property type="entry name" value="HATPase_c"/>
    <property type="match status" value="1"/>
</dbReference>
<feature type="transmembrane region" description="Helical" evidence="14">
    <location>
        <begin position="12"/>
        <end position="31"/>
    </location>
</feature>
<evidence type="ECO:0000256" key="7">
    <source>
        <dbReference type="ARBA" id="ARBA00022692"/>
    </source>
</evidence>
<dbReference type="CDD" id="cd00082">
    <property type="entry name" value="HisKA"/>
    <property type="match status" value="1"/>
</dbReference>
<feature type="domain" description="HAMP" evidence="16">
    <location>
        <begin position="193"/>
        <end position="245"/>
    </location>
</feature>
<dbReference type="InterPro" id="IPR036890">
    <property type="entry name" value="HATPase_C_sf"/>
</dbReference>
<evidence type="ECO:0000256" key="14">
    <source>
        <dbReference type="SAM" id="Phobius"/>
    </source>
</evidence>
<evidence type="ECO:0000256" key="6">
    <source>
        <dbReference type="ARBA" id="ARBA00022679"/>
    </source>
</evidence>
<evidence type="ECO:0000256" key="1">
    <source>
        <dbReference type="ARBA" id="ARBA00000085"/>
    </source>
</evidence>
<accession>L0F768</accession>
<protein>
    <recommendedName>
        <fullName evidence="3">histidine kinase</fullName>
        <ecNumber evidence="3">2.7.13.3</ecNumber>
    </recommendedName>
</protein>
<dbReference type="FunFam" id="3.30.565.10:FF:000006">
    <property type="entry name" value="Sensor histidine kinase WalK"/>
    <property type="match status" value="1"/>
</dbReference>
<feature type="domain" description="Histidine kinase" evidence="15">
    <location>
        <begin position="260"/>
        <end position="477"/>
    </location>
</feature>
<dbReference type="InterPro" id="IPR050398">
    <property type="entry name" value="HssS/ArlS-like"/>
</dbReference>
<dbReference type="FunFam" id="1.10.287.130:FF:000001">
    <property type="entry name" value="Two-component sensor histidine kinase"/>
    <property type="match status" value="1"/>
</dbReference>
<dbReference type="InterPro" id="IPR003660">
    <property type="entry name" value="HAMP_dom"/>
</dbReference>
<dbReference type="PROSITE" id="PS50109">
    <property type="entry name" value="HIS_KIN"/>
    <property type="match status" value="1"/>
</dbReference>
<dbReference type="EC" id="2.7.13.3" evidence="3"/>
<dbReference type="eggNOG" id="COG2205">
    <property type="taxonomic scope" value="Bacteria"/>
</dbReference>
<dbReference type="PANTHER" id="PTHR45528">
    <property type="entry name" value="SENSOR HISTIDINE KINASE CPXA"/>
    <property type="match status" value="1"/>
</dbReference>
<evidence type="ECO:0000256" key="9">
    <source>
        <dbReference type="ARBA" id="ARBA00022777"/>
    </source>
</evidence>
<dbReference type="HOGENOM" id="CLU_000445_89_6_9"/>
<dbReference type="PROSITE" id="PS50885">
    <property type="entry name" value="HAMP"/>
    <property type="match status" value="1"/>
</dbReference>
<evidence type="ECO:0000313" key="17">
    <source>
        <dbReference type="EMBL" id="AGA68875.1"/>
    </source>
</evidence>
<keyword evidence="5" id="KW-0597">Phosphoprotein</keyword>
<dbReference type="SMART" id="SM00304">
    <property type="entry name" value="HAMP"/>
    <property type="match status" value="1"/>
</dbReference>
<dbReference type="CDD" id="cd00075">
    <property type="entry name" value="HATPase"/>
    <property type="match status" value="1"/>
</dbReference>
<evidence type="ECO:0000259" key="15">
    <source>
        <dbReference type="PROSITE" id="PS50109"/>
    </source>
</evidence>
<keyword evidence="8" id="KW-0547">Nucleotide-binding</keyword>
<dbReference type="InterPro" id="IPR003661">
    <property type="entry name" value="HisK_dim/P_dom"/>
</dbReference>
<comment type="catalytic activity">
    <reaction evidence="1">
        <text>ATP + protein L-histidine = ADP + protein N-phospho-L-histidine.</text>
        <dbReference type="EC" id="2.7.13.3"/>
    </reaction>
</comment>
<dbReference type="SUPFAM" id="SSF158472">
    <property type="entry name" value="HAMP domain-like"/>
    <property type="match status" value="1"/>
</dbReference>
<dbReference type="STRING" id="871963.Desdi_1369"/>
<dbReference type="KEGG" id="ddl:Desdi_1369"/>
<dbReference type="PRINTS" id="PR00344">
    <property type="entry name" value="BCTRLSENSOR"/>
</dbReference>
<feature type="transmembrane region" description="Helical" evidence="14">
    <location>
        <begin position="169"/>
        <end position="191"/>
    </location>
</feature>
<dbReference type="SMART" id="SM00388">
    <property type="entry name" value="HisKA"/>
    <property type="match status" value="1"/>
</dbReference>
<dbReference type="Pfam" id="PF00672">
    <property type="entry name" value="HAMP"/>
    <property type="match status" value="1"/>
</dbReference>
<proteinExistence type="predicted"/>
<dbReference type="InterPro" id="IPR004358">
    <property type="entry name" value="Sig_transdc_His_kin-like_C"/>
</dbReference>
<dbReference type="AlphaFoldDB" id="L0F768"/>
<dbReference type="GO" id="GO:0005886">
    <property type="term" value="C:plasma membrane"/>
    <property type="evidence" value="ECO:0007669"/>
    <property type="project" value="UniProtKB-SubCell"/>
</dbReference>
<evidence type="ECO:0000256" key="13">
    <source>
        <dbReference type="ARBA" id="ARBA00023136"/>
    </source>
</evidence>
<evidence type="ECO:0000256" key="2">
    <source>
        <dbReference type="ARBA" id="ARBA00004651"/>
    </source>
</evidence>
<dbReference type="SUPFAM" id="SSF55874">
    <property type="entry name" value="ATPase domain of HSP90 chaperone/DNA topoisomerase II/histidine kinase"/>
    <property type="match status" value="1"/>
</dbReference>
<dbReference type="CDD" id="cd06225">
    <property type="entry name" value="HAMP"/>
    <property type="match status" value="1"/>
</dbReference>
<dbReference type="PANTHER" id="PTHR45528:SF1">
    <property type="entry name" value="SENSOR HISTIDINE KINASE CPXA"/>
    <property type="match status" value="1"/>
</dbReference>
<reference evidence="18" key="1">
    <citation type="submission" date="2012-02" db="EMBL/GenBank/DDBJ databases">
        <title>Complete sequence of Desulfitobacterium dichloroeliminans LMG P-21439.</title>
        <authorList>
            <person name="Lucas S."/>
            <person name="Han J."/>
            <person name="Lapidus A."/>
            <person name="Cheng J.-F."/>
            <person name="Goodwin L."/>
            <person name="Pitluck S."/>
            <person name="Peters L."/>
            <person name="Ovchinnikova G."/>
            <person name="Teshima H."/>
            <person name="Detter J.C."/>
            <person name="Han C."/>
            <person name="Tapia R."/>
            <person name="Land M."/>
            <person name="Hauser L."/>
            <person name="Kyrpides N."/>
            <person name="Ivanova N."/>
            <person name="Pagani I."/>
            <person name="Kruse T."/>
            <person name="de Vos W.M."/>
            <person name="Boon N."/>
            <person name="Smidt H."/>
            <person name="Woyke T."/>
        </authorList>
    </citation>
    <scope>NUCLEOTIDE SEQUENCE [LARGE SCALE GENOMIC DNA]</scope>
    <source>
        <strain evidence="18">LMG P-21439 / DCA1</strain>
    </source>
</reference>
<organism evidence="17 18">
    <name type="scientific">Desulfitobacterium dichloroeliminans (strain LMG P-21439 / DCA1)</name>
    <dbReference type="NCBI Taxonomy" id="871963"/>
    <lineage>
        <taxon>Bacteria</taxon>
        <taxon>Bacillati</taxon>
        <taxon>Bacillota</taxon>
        <taxon>Clostridia</taxon>
        <taxon>Eubacteriales</taxon>
        <taxon>Desulfitobacteriaceae</taxon>
        <taxon>Desulfitobacterium</taxon>
    </lineage>
</organism>
<evidence type="ECO:0000256" key="4">
    <source>
        <dbReference type="ARBA" id="ARBA00022475"/>
    </source>
</evidence>
<sequence>MEWSLRKSLILKLWLTIVGLILGVFLLSVLIQAQQIRTLIYNQQAKFYIYEAEEVVTIYNTYQDTDPTLLKERFQILGSFLNADIVIADLNGEHLAGQPISASLKRILQEPGFKGKIASGNNVVYSGIFPGGEIEMFLVAVPLRVQEQILGTVVICTPLSLIKQHVHSLLWIAFWGALLGIILATILSMFISRKLIRPLVNMEETAKNIAEGDFGRQIEVASEDEVGRLAHSFNVMSAELKAKIEAIERYDRLRQELLSDVSHELRTPLTVIQGFSEAVLDGLVKSKEQEQHYLKLIIDESERLRRLVDDLLDLKALEAVETFEMDYVVLNKLVQISVERFKQLAESREIELEIILPEEPVTIWGNSDRLKQVLTNLVDNAIKHSEFGTKVRIQLGFENDWAFISVKDQGPGIPQEELENIWERFYKVDKSRSRRGTGTGLGLSIVKKIIEMHKGKVLARSRLGWGTVFTVYLPLIVGDESQGINE</sequence>